<dbReference type="InterPro" id="IPR050834">
    <property type="entry name" value="Glycosyltransf_2"/>
</dbReference>
<dbReference type="Proteomes" id="UP001155280">
    <property type="component" value="Unassembled WGS sequence"/>
</dbReference>
<dbReference type="RefSeq" id="WP_241549621.1">
    <property type="nucleotide sequence ID" value="NZ_JANCNS010000001.1"/>
</dbReference>
<name>A0A9X2KVM0_9FLAO</name>
<dbReference type="PANTHER" id="PTHR43685">
    <property type="entry name" value="GLYCOSYLTRANSFERASE"/>
    <property type="match status" value="1"/>
</dbReference>
<proteinExistence type="predicted"/>
<dbReference type="Pfam" id="PF00535">
    <property type="entry name" value="Glycos_transf_2"/>
    <property type="match status" value="1"/>
</dbReference>
<dbReference type="InterPro" id="IPR001173">
    <property type="entry name" value="Glyco_trans_2-like"/>
</dbReference>
<evidence type="ECO:0000259" key="1">
    <source>
        <dbReference type="Pfam" id="PF00535"/>
    </source>
</evidence>
<dbReference type="PANTHER" id="PTHR43685:SF2">
    <property type="entry name" value="GLYCOSYLTRANSFERASE 2-LIKE DOMAIN-CONTAINING PROTEIN"/>
    <property type="match status" value="1"/>
</dbReference>
<sequence>MQDYGLVSVVMPAYDSEAFISEAIQSVISQTYPNWELIVVDDGSSDATPKIIQEFIAADDRIKLVRNDRNQGTHIARNKAIEAAGGNFIAFLDADDRWKAEKLQKQLELMIEKNLAACFSSYDLIDEMGNSLGKKVEALEELSYEKLLKANYVGNLTGIYSLDKLGKIYCPDIKKRQDWALWLEVVRKSGPIDGIQESLAVYRIRKGSISGNKLEMLKYNFQVYQKVLGYGSFKSTWKMLIFLNEQFFIKSKQVKPLPPGK</sequence>
<reference evidence="2" key="1">
    <citation type="submission" date="2022-07" db="EMBL/GenBank/DDBJ databases">
        <title>Gramela sediminis sp. nov., isolated from deep-sea sediment of the Indian Ocean.</title>
        <authorList>
            <person name="Shi H."/>
        </authorList>
    </citation>
    <scope>NUCLEOTIDE SEQUENCE</scope>
    <source>
        <strain evidence="2">GC03-9</strain>
    </source>
</reference>
<dbReference type="CDD" id="cd00761">
    <property type="entry name" value="Glyco_tranf_GTA_type"/>
    <property type="match status" value="1"/>
</dbReference>
<keyword evidence="3" id="KW-1185">Reference proteome</keyword>
<dbReference type="InterPro" id="IPR029044">
    <property type="entry name" value="Nucleotide-diphossugar_trans"/>
</dbReference>
<organism evidence="2 3">
    <name type="scientific">Christiangramia oceanisediminis</name>
    <dbReference type="NCBI Taxonomy" id="2920386"/>
    <lineage>
        <taxon>Bacteria</taxon>
        <taxon>Pseudomonadati</taxon>
        <taxon>Bacteroidota</taxon>
        <taxon>Flavobacteriia</taxon>
        <taxon>Flavobacteriales</taxon>
        <taxon>Flavobacteriaceae</taxon>
        <taxon>Christiangramia</taxon>
    </lineage>
</organism>
<protein>
    <submittedName>
        <fullName evidence="2">Glycosyltransferase</fullName>
    </submittedName>
</protein>
<gene>
    <name evidence="2" type="ORF">MKO06_05330</name>
</gene>
<dbReference type="EMBL" id="JANCNS010000001">
    <property type="protein sequence ID" value="MCP9199317.1"/>
    <property type="molecule type" value="Genomic_DNA"/>
</dbReference>
<dbReference type="AlphaFoldDB" id="A0A9X2KVM0"/>
<evidence type="ECO:0000313" key="3">
    <source>
        <dbReference type="Proteomes" id="UP001155280"/>
    </source>
</evidence>
<feature type="domain" description="Glycosyltransferase 2-like" evidence="1">
    <location>
        <begin position="8"/>
        <end position="138"/>
    </location>
</feature>
<dbReference type="Gene3D" id="3.90.550.10">
    <property type="entry name" value="Spore Coat Polysaccharide Biosynthesis Protein SpsA, Chain A"/>
    <property type="match status" value="1"/>
</dbReference>
<accession>A0A9X2KVM0</accession>
<comment type="caution">
    <text evidence="2">The sequence shown here is derived from an EMBL/GenBank/DDBJ whole genome shotgun (WGS) entry which is preliminary data.</text>
</comment>
<dbReference type="SUPFAM" id="SSF53448">
    <property type="entry name" value="Nucleotide-diphospho-sugar transferases"/>
    <property type="match status" value="1"/>
</dbReference>
<evidence type="ECO:0000313" key="2">
    <source>
        <dbReference type="EMBL" id="MCP9199317.1"/>
    </source>
</evidence>